<comment type="catalytic activity">
    <reaction evidence="1">
        <text>S-ubiquitinyl-[E2 ubiquitin-conjugating enzyme]-L-cysteine + [acceptor protein]-L-lysine = [E2 ubiquitin-conjugating enzyme]-L-cysteine + N(6)-ubiquitinyl-[acceptor protein]-L-lysine.</text>
        <dbReference type="EC" id="2.3.2.27"/>
    </reaction>
</comment>
<organism evidence="9 10">
    <name type="scientific">Spirodela intermedia</name>
    <name type="common">Intermediate duckweed</name>
    <dbReference type="NCBI Taxonomy" id="51605"/>
    <lineage>
        <taxon>Eukaryota</taxon>
        <taxon>Viridiplantae</taxon>
        <taxon>Streptophyta</taxon>
        <taxon>Embryophyta</taxon>
        <taxon>Tracheophyta</taxon>
        <taxon>Spermatophyta</taxon>
        <taxon>Magnoliopsida</taxon>
        <taxon>Liliopsida</taxon>
        <taxon>Araceae</taxon>
        <taxon>Lemnoideae</taxon>
        <taxon>Spirodela</taxon>
    </lineage>
</organism>
<evidence type="ECO:0000256" key="7">
    <source>
        <dbReference type="ARBA" id="ARBA00022833"/>
    </source>
</evidence>
<dbReference type="GO" id="GO:0061630">
    <property type="term" value="F:ubiquitin protein ligase activity"/>
    <property type="evidence" value="ECO:0007669"/>
    <property type="project" value="UniProtKB-EC"/>
</dbReference>
<gene>
    <name evidence="9" type="ORF">SI8410_16020525</name>
</gene>
<dbReference type="Proteomes" id="UP000663760">
    <property type="component" value="Chromosome 16"/>
</dbReference>
<feature type="region of interest" description="Disordered" evidence="8">
    <location>
        <begin position="28"/>
        <end position="49"/>
    </location>
</feature>
<evidence type="ECO:0000256" key="4">
    <source>
        <dbReference type="ARBA" id="ARBA00022723"/>
    </source>
</evidence>
<keyword evidence="6" id="KW-0833">Ubl conjugation pathway</keyword>
<evidence type="ECO:0000256" key="5">
    <source>
        <dbReference type="ARBA" id="ARBA00022771"/>
    </source>
</evidence>
<evidence type="ECO:0000256" key="3">
    <source>
        <dbReference type="ARBA" id="ARBA00022679"/>
    </source>
</evidence>
<dbReference type="GO" id="GO:0008270">
    <property type="term" value="F:zinc ion binding"/>
    <property type="evidence" value="ECO:0007669"/>
    <property type="project" value="UniProtKB-KW"/>
</dbReference>
<keyword evidence="7" id="KW-0862">Zinc</keyword>
<feature type="compositionally biased region" description="Low complexity" evidence="8">
    <location>
        <begin position="32"/>
        <end position="41"/>
    </location>
</feature>
<dbReference type="AlphaFoldDB" id="A0A7I8LIH6"/>
<evidence type="ECO:0000256" key="2">
    <source>
        <dbReference type="ARBA" id="ARBA00012483"/>
    </source>
</evidence>
<proteinExistence type="predicted"/>
<keyword evidence="5" id="KW-0863">Zinc-finger</keyword>
<dbReference type="EC" id="2.3.2.27" evidence="2"/>
<evidence type="ECO:0000256" key="6">
    <source>
        <dbReference type="ARBA" id="ARBA00022786"/>
    </source>
</evidence>
<keyword evidence="4" id="KW-0479">Metal-binding</keyword>
<evidence type="ECO:0000256" key="1">
    <source>
        <dbReference type="ARBA" id="ARBA00000900"/>
    </source>
</evidence>
<protein>
    <recommendedName>
        <fullName evidence="2">RING-type E3 ubiquitin transferase</fullName>
        <ecNumber evidence="2">2.3.2.27</ecNumber>
    </recommendedName>
</protein>
<sequence>MGLRWRIYSGREESTLIDDVLILNESPLLGGRQSSQSPRFRQSPHEQSPDAADFMQMEEYMMIDSVYHNMHQDMHLDVDTMSYELLALEEQIGNVSMGLAEDTAEELEPTEISLFYTLQARILMYLPGSGGVDLWTCFPPSCVRKWLVQQNVCPLCKKMALSA</sequence>
<keyword evidence="10" id="KW-1185">Reference proteome</keyword>
<dbReference type="PANTHER" id="PTHR22937:SF224">
    <property type="entry name" value="E3 UBIQUITIN-PROTEIN LIGASE MBR1-RELATED"/>
    <property type="match status" value="1"/>
</dbReference>
<dbReference type="OrthoDB" id="8062037at2759"/>
<keyword evidence="3" id="KW-0808">Transferase</keyword>
<evidence type="ECO:0000313" key="10">
    <source>
        <dbReference type="Proteomes" id="UP000663760"/>
    </source>
</evidence>
<accession>A0A7I8LIH6</accession>
<dbReference type="InterPro" id="IPR045191">
    <property type="entry name" value="MBR1/2-like"/>
</dbReference>
<reference evidence="9" key="1">
    <citation type="submission" date="2020-02" db="EMBL/GenBank/DDBJ databases">
        <authorList>
            <person name="Scholz U."/>
            <person name="Mascher M."/>
            <person name="Fiebig A."/>
        </authorList>
    </citation>
    <scope>NUCLEOTIDE SEQUENCE</scope>
</reference>
<evidence type="ECO:0000313" key="9">
    <source>
        <dbReference type="EMBL" id="CAA7409847.1"/>
    </source>
</evidence>
<evidence type="ECO:0000256" key="8">
    <source>
        <dbReference type="SAM" id="MobiDB-lite"/>
    </source>
</evidence>
<name>A0A7I8LIH6_SPIIN</name>
<dbReference type="PANTHER" id="PTHR22937">
    <property type="entry name" value="E3 UBIQUITIN-PROTEIN LIGASE RNF165"/>
    <property type="match status" value="1"/>
</dbReference>
<dbReference type="EMBL" id="LR746279">
    <property type="protein sequence ID" value="CAA7409847.1"/>
    <property type="molecule type" value="Genomic_DNA"/>
</dbReference>